<dbReference type="SUPFAM" id="SSF50891">
    <property type="entry name" value="Cyclophilin-like"/>
    <property type="match status" value="1"/>
</dbReference>
<evidence type="ECO:0000256" key="3">
    <source>
        <dbReference type="ARBA" id="ARBA00022840"/>
    </source>
</evidence>
<keyword evidence="5" id="KW-0808">Transferase</keyword>
<keyword evidence="3" id="KW-0067">ATP-binding</keyword>
<dbReference type="InterPro" id="IPR003778">
    <property type="entry name" value="CT_A_B"/>
</dbReference>
<dbReference type="InterPro" id="IPR029000">
    <property type="entry name" value="Cyclophilin-like_dom_sf"/>
</dbReference>
<dbReference type="InterPro" id="IPR052708">
    <property type="entry name" value="PxpC"/>
</dbReference>
<evidence type="ECO:0000313" key="6">
    <source>
        <dbReference type="Proteomes" id="UP000284333"/>
    </source>
</evidence>
<keyword evidence="6" id="KW-1185">Reference proteome</keyword>
<reference evidence="5 6" key="1">
    <citation type="submission" date="2018-11" db="EMBL/GenBank/DDBJ databases">
        <title>Rhodococcus spongicola sp. nov. and Rhodococcus xishaensis sp. nov. from marine sponges.</title>
        <authorList>
            <person name="Li L."/>
            <person name="Lin H.W."/>
        </authorList>
    </citation>
    <scope>NUCLEOTIDE SEQUENCE [LARGE SCALE GENOMIC DNA]</scope>
    <source>
        <strain evidence="5 6">LHW50502</strain>
    </source>
</reference>
<dbReference type="NCBIfam" id="TIGR00724">
    <property type="entry name" value="urea_amlyse_rel"/>
    <property type="match status" value="1"/>
</dbReference>
<comment type="caution">
    <text evidence="5">The sequence shown here is derived from an EMBL/GenBank/DDBJ whole genome shotgun (WGS) entry which is preliminary data.</text>
</comment>
<gene>
    <name evidence="5" type="ORF">EF834_04305</name>
</gene>
<dbReference type="EMBL" id="RKLN01000001">
    <property type="protein sequence ID" value="RVW06807.1"/>
    <property type="molecule type" value="Genomic_DNA"/>
</dbReference>
<keyword evidence="2" id="KW-0378">Hydrolase</keyword>
<evidence type="ECO:0000256" key="1">
    <source>
        <dbReference type="ARBA" id="ARBA00022741"/>
    </source>
</evidence>
<feature type="domain" description="Carboxyltransferase" evidence="4">
    <location>
        <begin position="31"/>
        <end position="292"/>
    </location>
</feature>
<dbReference type="SMART" id="SM00797">
    <property type="entry name" value="AHS2"/>
    <property type="match status" value="1"/>
</dbReference>
<dbReference type="Gene3D" id="2.40.100.10">
    <property type="entry name" value="Cyclophilin-like"/>
    <property type="match status" value="1"/>
</dbReference>
<dbReference type="PANTHER" id="PTHR43309:SF3">
    <property type="entry name" value="5-OXOPROLINASE SUBUNIT C"/>
    <property type="match status" value="1"/>
</dbReference>
<evidence type="ECO:0000256" key="2">
    <source>
        <dbReference type="ARBA" id="ARBA00022801"/>
    </source>
</evidence>
<dbReference type="OrthoDB" id="9768696at2"/>
<dbReference type="GO" id="GO:0016787">
    <property type="term" value="F:hydrolase activity"/>
    <property type="evidence" value="ECO:0007669"/>
    <property type="project" value="UniProtKB-KW"/>
</dbReference>
<keyword evidence="1" id="KW-0547">Nucleotide-binding</keyword>
<dbReference type="Proteomes" id="UP000284333">
    <property type="component" value="Unassembled WGS sequence"/>
</dbReference>
<proteinExistence type="predicted"/>
<accession>A0A3S3AKF0</accession>
<evidence type="ECO:0000259" key="4">
    <source>
        <dbReference type="SMART" id="SM00797"/>
    </source>
</evidence>
<dbReference type="AlphaFoldDB" id="A0A3S3AKF0"/>
<organism evidence="5 6">
    <name type="scientific">Rhodococcus spongiicola</name>
    <dbReference type="NCBI Taxonomy" id="2487352"/>
    <lineage>
        <taxon>Bacteria</taxon>
        <taxon>Bacillati</taxon>
        <taxon>Actinomycetota</taxon>
        <taxon>Actinomycetes</taxon>
        <taxon>Mycobacteriales</taxon>
        <taxon>Nocardiaceae</taxon>
        <taxon>Rhodococcus</taxon>
    </lineage>
</organism>
<protein>
    <submittedName>
        <fullName evidence="5">Biotin-dependent carboxyltransferase</fullName>
    </submittedName>
</protein>
<dbReference type="PANTHER" id="PTHR43309">
    <property type="entry name" value="5-OXOPROLINASE SUBUNIT C"/>
    <property type="match status" value="1"/>
</dbReference>
<dbReference type="GO" id="GO:0005524">
    <property type="term" value="F:ATP binding"/>
    <property type="evidence" value="ECO:0007669"/>
    <property type="project" value="UniProtKB-KW"/>
</dbReference>
<sequence length="292" mass="30602">MGNNRDMAWLEVLRSGARTTVQDRGRVGHASLGVGVAGAADITAHDCANRLVGNDPSAATLEVTLGGLQVRAVGPATIAVTGAPTPLMINGAPGPLYSTIHLQDGDEVALGIAAAGLRSYLAVRGGIDVPAVLGSRSTDTLSGIGPEPIRDSDRLLIGNLHSELPIENFFPPPAPATDPVELRIRMGPRDDWFTPASRTALVRQTWEVTADTDRVGTRLEGPAPLLRVGRGELPSEGMVTGALQVPPNGMPVLFLIDHPVTGGYPVIAVVVEDDIPAAAQLRPGSRIRFRRV</sequence>
<evidence type="ECO:0000313" key="5">
    <source>
        <dbReference type="EMBL" id="RVW06807.1"/>
    </source>
</evidence>
<dbReference type="GO" id="GO:0016740">
    <property type="term" value="F:transferase activity"/>
    <property type="evidence" value="ECO:0007669"/>
    <property type="project" value="UniProtKB-KW"/>
</dbReference>
<dbReference type="Pfam" id="PF02626">
    <property type="entry name" value="CT_A_B"/>
    <property type="match status" value="1"/>
</dbReference>
<name>A0A3S3AKF0_9NOCA</name>